<dbReference type="GO" id="GO:0016989">
    <property type="term" value="F:sigma factor antagonist activity"/>
    <property type="evidence" value="ECO:0007669"/>
    <property type="project" value="TreeGrafter"/>
</dbReference>
<proteinExistence type="predicted"/>
<dbReference type="PANTHER" id="PTHR30273">
    <property type="entry name" value="PERIPLASMIC SIGNAL SENSOR AND SIGMA FACTOR ACTIVATOR FECR-RELATED"/>
    <property type="match status" value="1"/>
</dbReference>
<evidence type="ECO:0000313" key="3">
    <source>
        <dbReference type="EMBL" id="MYM71941.1"/>
    </source>
</evidence>
<sequence>MPAGDGGRPVNARVSPEALEQAAEWLVRLQDGATTEDHAACEEWRANDPQHALAWERAERLLDKLGTLPPELAMPVLNRAHDGHRAGRRAAAARIVALMLTVPVAWGGWRYAQSQQWTADIRTAVGERRTVTLADGTSVTLNTASAIDVRFTATERLIVLRGGEILVRSGHAPAAGPLRVRTPEGVMEPLGTVFNVRRYECSTSLAVLEGAVRVTPAASGAAHTINAGDQTRFNQQRISPLRIVDPALSAWTRGMLLADQMRLDTLVTELSRYRNGLVRVDPSVAALRVSGAFPIGDSERTLDMLVSTYPVDAVQRLRGYWITLIPRT</sequence>
<dbReference type="Gene3D" id="2.60.120.1440">
    <property type="match status" value="1"/>
</dbReference>
<feature type="domain" description="FecR N-terminal" evidence="2">
    <location>
        <begin position="20"/>
        <end position="61"/>
    </location>
</feature>
<reference evidence="3 4" key="1">
    <citation type="submission" date="2019-12" db="EMBL/GenBank/DDBJ databases">
        <title>Novel species isolated from a subtropical stream in China.</title>
        <authorList>
            <person name="Lu H."/>
        </authorList>
    </citation>
    <scope>NUCLEOTIDE SEQUENCE [LARGE SCALE GENOMIC DNA]</scope>
    <source>
        <strain evidence="3 4">FT134W</strain>
    </source>
</reference>
<dbReference type="PANTHER" id="PTHR30273:SF2">
    <property type="entry name" value="PROTEIN FECR"/>
    <property type="match status" value="1"/>
</dbReference>
<dbReference type="AlphaFoldDB" id="A0A7X4GZB0"/>
<gene>
    <name evidence="3" type="ORF">GTP56_06980</name>
</gene>
<evidence type="ECO:0000259" key="1">
    <source>
        <dbReference type="Pfam" id="PF04773"/>
    </source>
</evidence>
<dbReference type="InterPro" id="IPR032623">
    <property type="entry name" value="FecR_N"/>
</dbReference>
<organism evidence="3 4">
    <name type="scientific">Duganella margarita</name>
    <dbReference type="NCBI Taxonomy" id="2692170"/>
    <lineage>
        <taxon>Bacteria</taxon>
        <taxon>Pseudomonadati</taxon>
        <taxon>Pseudomonadota</taxon>
        <taxon>Betaproteobacteria</taxon>
        <taxon>Burkholderiales</taxon>
        <taxon>Oxalobacteraceae</taxon>
        <taxon>Telluria group</taxon>
        <taxon>Duganella</taxon>
    </lineage>
</organism>
<dbReference type="Pfam" id="PF04773">
    <property type="entry name" value="FecR"/>
    <property type="match status" value="1"/>
</dbReference>
<dbReference type="EMBL" id="WWCR01000005">
    <property type="protein sequence ID" value="MYM71941.1"/>
    <property type="molecule type" value="Genomic_DNA"/>
</dbReference>
<feature type="domain" description="FecR protein" evidence="1">
    <location>
        <begin position="120"/>
        <end position="213"/>
    </location>
</feature>
<accession>A0A7X4GZB0</accession>
<evidence type="ECO:0000313" key="4">
    <source>
        <dbReference type="Proteomes" id="UP000469734"/>
    </source>
</evidence>
<comment type="caution">
    <text evidence="3">The sequence shown here is derived from an EMBL/GenBank/DDBJ whole genome shotgun (WGS) entry which is preliminary data.</text>
</comment>
<protein>
    <submittedName>
        <fullName evidence="3">DUF4880 domain-containing protein</fullName>
    </submittedName>
</protein>
<dbReference type="InterPro" id="IPR006860">
    <property type="entry name" value="FecR"/>
</dbReference>
<dbReference type="Pfam" id="PF16220">
    <property type="entry name" value="DUF4880"/>
    <property type="match status" value="1"/>
</dbReference>
<name>A0A7X4GZB0_9BURK</name>
<dbReference type="Proteomes" id="UP000469734">
    <property type="component" value="Unassembled WGS sequence"/>
</dbReference>
<evidence type="ECO:0000259" key="2">
    <source>
        <dbReference type="Pfam" id="PF16220"/>
    </source>
</evidence>
<dbReference type="PIRSF" id="PIRSF018266">
    <property type="entry name" value="FecR"/>
    <property type="match status" value="1"/>
</dbReference>
<dbReference type="InterPro" id="IPR012373">
    <property type="entry name" value="Ferrdict_sens_TM"/>
</dbReference>